<feature type="compositionally biased region" description="Polar residues" evidence="2">
    <location>
        <begin position="77"/>
        <end position="89"/>
    </location>
</feature>
<reference evidence="4 5" key="1">
    <citation type="journal article" date="2018" name="Mol. Biol. Evol.">
        <title>Broad Genomic Sampling Reveals a Smut Pathogenic Ancestry of the Fungal Clade Ustilaginomycotina.</title>
        <authorList>
            <person name="Kijpornyongpan T."/>
            <person name="Mondo S.J."/>
            <person name="Barry K."/>
            <person name="Sandor L."/>
            <person name="Lee J."/>
            <person name="Lipzen A."/>
            <person name="Pangilinan J."/>
            <person name="LaButti K."/>
            <person name="Hainaut M."/>
            <person name="Henrissat B."/>
            <person name="Grigoriev I.V."/>
            <person name="Spatafora J.W."/>
            <person name="Aime M.C."/>
        </authorList>
    </citation>
    <scope>NUCLEOTIDE SEQUENCE [LARGE SCALE GENOMIC DNA]</scope>
    <source>
        <strain evidence="4 5">MCA 3645</strain>
    </source>
</reference>
<feature type="compositionally biased region" description="Low complexity" evidence="2">
    <location>
        <begin position="32"/>
        <end position="41"/>
    </location>
</feature>
<dbReference type="Proteomes" id="UP000246740">
    <property type="component" value="Unassembled WGS sequence"/>
</dbReference>
<feature type="region of interest" description="Disordered" evidence="2">
    <location>
        <begin position="1"/>
        <end position="89"/>
    </location>
</feature>
<keyword evidence="3" id="KW-0812">Transmembrane</keyword>
<dbReference type="InParanoid" id="A0A317XKH7"/>
<feature type="region of interest" description="Disordered" evidence="2">
    <location>
        <begin position="543"/>
        <end position="577"/>
    </location>
</feature>
<evidence type="ECO:0000313" key="5">
    <source>
        <dbReference type="Proteomes" id="UP000246740"/>
    </source>
</evidence>
<dbReference type="Gene3D" id="1.10.287.1490">
    <property type="match status" value="1"/>
</dbReference>
<evidence type="ECO:0000256" key="1">
    <source>
        <dbReference type="SAM" id="Coils"/>
    </source>
</evidence>
<keyword evidence="5" id="KW-1185">Reference proteome</keyword>
<evidence type="ECO:0000313" key="4">
    <source>
        <dbReference type="EMBL" id="PWY98794.1"/>
    </source>
</evidence>
<keyword evidence="3" id="KW-0472">Membrane</keyword>
<evidence type="ECO:0000256" key="3">
    <source>
        <dbReference type="SAM" id="Phobius"/>
    </source>
</evidence>
<accession>A0A317XKH7</accession>
<sequence>MSSEETIHASSPGLMEPAELRARTKHVRKDSTSTSESSSHSSDFDREGPSQDDFDIDNTPATSYGGFAHNRSDNRSDAGSTSNKSDAASQLSNAVLAGSSLPSLGTDDDPGRIQELNHEVESLFDKLLPEMQARPDGDNSTAAEPTLLSRNLPAILTEFERQRGHALIDPKVYTQLGLFVEENPEVPITSDMLVNLIHALESSAQFAPSDDLSPSVASFSDRERSIGIGNMSIREAGGDDELDDLSQDEHLIRDPDSSRDSARDTSAEAAIIRNMKEDLHMERAKNDALQQTLSDKERRVNALEHKLVTLQEQYEESMLEEQNKVDDLQNQIQALKRDEKELRIKHRELQEQNASFESELASVTAQLEASEKSNAKLRRDLEDESDQTQKVKEDLDRRVKEYKELSGYLDECEAAKNIAEKSLVQLKQDLEKSRADASKLQDYRDETEALRETVDKLEMELDEVRRVTSLHSKDSSLQQQSGNSNPPTLTRRLGNELARTIDLEAEHSSGEDTQVDPKEDLSNVDDFIETVIQRRRRRVGKTRRSVEFATQSIQTEEPPAGTSGTAAESKPLTPVEEEPAITTNVGPSVDKIGSKQRLQIALGDLRLLYLVAALFTISVGVGLVFNTSRDLYHIKDRTFDAEGFRRLNYLPKKAGGFYHDERYPDAVVGSNFADDYVSPVLDVLLRLVGLGTSAKNVHGAIVY</sequence>
<protein>
    <submittedName>
        <fullName evidence="4">Uncharacterized protein</fullName>
    </submittedName>
</protein>
<feature type="compositionally biased region" description="Polar residues" evidence="2">
    <location>
        <begin position="475"/>
        <end position="488"/>
    </location>
</feature>
<gene>
    <name evidence="4" type="ORF">BCV70DRAFT_164170</name>
</gene>
<organism evidence="4 5">
    <name type="scientific">Testicularia cyperi</name>
    <dbReference type="NCBI Taxonomy" id="1882483"/>
    <lineage>
        <taxon>Eukaryota</taxon>
        <taxon>Fungi</taxon>
        <taxon>Dikarya</taxon>
        <taxon>Basidiomycota</taxon>
        <taxon>Ustilaginomycotina</taxon>
        <taxon>Ustilaginomycetes</taxon>
        <taxon>Ustilaginales</taxon>
        <taxon>Anthracoideaceae</taxon>
        <taxon>Testicularia</taxon>
    </lineage>
</organism>
<feature type="region of interest" description="Disordered" evidence="2">
    <location>
        <begin position="469"/>
        <end position="491"/>
    </location>
</feature>
<name>A0A317XKH7_9BASI</name>
<dbReference type="STRING" id="1882483.A0A317XKH7"/>
<keyword evidence="3" id="KW-1133">Transmembrane helix</keyword>
<dbReference type="OrthoDB" id="432685at2759"/>
<evidence type="ECO:0000256" key="2">
    <source>
        <dbReference type="SAM" id="MobiDB-lite"/>
    </source>
</evidence>
<dbReference type="EMBL" id="KZ819197">
    <property type="protein sequence ID" value="PWY98794.1"/>
    <property type="molecule type" value="Genomic_DNA"/>
</dbReference>
<proteinExistence type="predicted"/>
<feature type="transmembrane region" description="Helical" evidence="3">
    <location>
        <begin position="607"/>
        <end position="625"/>
    </location>
</feature>
<keyword evidence="1" id="KW-0175">Coiled coil</keyword>
<feature type="coiled-coil region" evidence="1">
    <location>
        <begin position="272"/>
        <end position="467"/>
    </location>
</feature>
<dbReference type="AlphaFoldDB" id="A0A317XKH7"/>